<dbReference type="Pfam" id="PF20610">
    <property type="entry name" value="TED_2"/>
    <property type="match status" value="1"/>
</dbReference>
<evidence type="ECO:0000259" key="5">
    <source>
        <dbReference type="Pfam" id="PF17802"/>
    </source>
</evidence>
<protein>
    <submittedName>
        <fullName evidence="8">VaFE repeat-containing surface-anchored protein</fullName>
    </submittedName>
</protein>
<dbReference type="NCBIfam" id="NF033903">
    <property type="entry name" value="VaFE_rpt"/>
    <property type="match status" value="4"/>
</dbReference>
<evidence type="ECO:0000313" key="9">
    <source>
        <dbReference type="Proteomes" id="UP000462363"/>
    </source>
</evidence>
<dbReference type="SUPFAM" id="SSF49478">
    <property type="entry name" value="Cna protein B-type domain"/>
    <property type="match status" value="1"/>
</dbReference>
<keyword evidence="3" id="KW-0732">Signal</keyword>
<keyword evidence="2" id="KW-0964">Secreted</keyword>
<evidence type="ECO:0000256" key="4">
    <source>
        <dbReference type="SAM" id="Phobius"/>
    </source>
</evidence>
<feature type="domain" description="T-Q ester bond containing" evidence="6">
    <location>
        <begin position="791"/>
        <end position="910"/>
    </location>
</feature>
<feature type="domain" description="T-Q ester bond containing" evidence="6">
    <location>
        <begin position="671"/>
        <end position="789"/>
    </location>
</feature>
<reference evidence="8 9" key="1">
    <citation type="submission" date="2019-08" db="EMBL/GenBank/DDBJ databases">
        <title>In-depth cultivation of the pig gut microbiome towards novel bacterial diversity and tailored functional studies.</title>
        <authorList>
            <person name="Wylensek D."/>
            <person name="Hitch T.C.A."/>
            <person name="Clavel T."/>
        </authorList>
    </citation>
    <scope>NUCLEOTIDE SEQUENCE [LARGE SCALE GENOMIC DNA]</scope>
    <source>
        <strain evidence="8 9">BL-389-WT-3D</strain>
    </source>
</reference>
<comment type="similarity">
    <text evidence="1">Belongs to the serine-aspartate repeat-containing protein (SDr) family.</text>
</comment>
<gene>
    <name evidence="8" type="ORF">FYJ37_03155</name>
</gene>
<dbReference type="InterPro" id="IPR041033">
    <property type="entry name" value="SpaA_PFL_dom_1"/>
</dbReference>
<dbReference type="EMBL" id="VUMB01000005">
    <property type="protein sequence ID" value="MSS39378.1"/>
    <property type="molecule type" value="Genomic_DNA"/>
</dbReference>
<feature type="domain" description="T-Q ester bond containing" evidence="6">
    <location>
        <begin position="1032"/>
        <end position="1159"/>
    </location>
</feature>
<sequence length="1210" mass="131826">MLERTNQSIHRLLAFLLAVLVTVGTVFSGGMTVHAADGTVSFHAGANIPYGNYFTSRMTFDGNNTAYCVEPLKKTPASGSYSYDLLAKDSPLRKALYYLNGGYGYEKTVKDKYFSGWSDDNSYVIGHLVVAYIYAGYSSDTGAFHGAPQNFIDKAKEVTEAIKSLPAPPENFRAFIIPGSGSQTVVGSWYQVPYGHLEIRKSSANASVSDGNSNYSLQGAEYGIYQGDELVQTLTTDKNGYAKSGELEEGNYTIKETKASKGFILDTKAHNVTVKSEATTPVNVTEIPQSNPMDLLLQKLDKESQEAQPQGSASLADAQFTVKFYTEQSDQDPAANGAKPARTWIFKTDAEGKSHFSKDYLVSGDAFYTQTDGKTICLPLGTVTVQETKAPVGYFSNDTVFVQKITADGAKEAVQCYNASSVDEQIYRGGVKIQKRDQETKKAEPQGSATLEGAEFTITTLNEHPVIVEDKTYTKDQVVINLVTDENGLASTAKDALPFGHYRVDETKSPKGYLNEGTISIEFDITKDGEIVELTAEDSSILNQVMRGDLELVKVSDGEQKRLSDIPFTITSVTTGESHTIVTDKNGYASTASKWNNHTQNTNRGETSEDGVWFGSSTPDDSKGALIYDQYVIEEQRCESNKGMNLLKFEVTVYKDSVTIDLGTLTDDLIEIGTTALDKETGTHMSKPEKEVTLVDTVEYSGLKKGQSYKLVGTLMDAETGEAIQIDGKPVTSEKTFTAKKSSGTVEVSFTFDASSLSGKTTVVFEELYQEDKQLAIHADLSDEDQQISFPEIGTQATDSETSEHMANADEKVKLIDTIQYKGLVPNLKYTATGTLMDAKTGEPVLINDKQVSAKTTFTPETSSGTVDVVFEFDGSSLAGKTTVVFESVTQDKKEIAVHADLEDEGQQIFFPEIATQANCPDTNTQMAVPKKELIITDTVSYHLIPNKEYKLTGTLMDKESGEPLQIDGKEVTSELTFTPEDAEGTVELSFTLDATALAGKTIVAFESVSYQDKEVAFHTQIDDAPQTIYFPEINTTAKDGKDGDQEVLAEKETSIIDTVSYKDLVTGLTYRVVGTLMDKETGKEVIIDGKPVTAETTFKADKSEGTVEVTFTFDATALSGHDVVIFEKLYVSTGDKDNKKEVELTNHEDLNDDGQTVKITDVPKDTPDISTPVKTGDNTPILLYAGIAAGALLLAGIATVIYFRKKKQK</sequence>
<proteinExistence type="inferred from homology"/>
<dbReference type="Pfam" id="PF18202">
    <property type="entry name" value="TQ"/>
    <property type="match status" value="4"/>
</dbReference>
<dbReference type="AlphaFoldDB" id="A0A844F1Q5"/>
<evidence type="ECO:0000259" key="6">
    <source>
        <dbReference type="Pfam" id="PF18202"/>
    </source>
</evidence>
<dbReference type="PANTHER" id="PTHR36108">
    <property type="entry name" value="COLOSSIN-B-RELATED"/>
    <property type="match status" value="1"/>
</dbReference>
<comment type="caution">
    <text evidence="8">The sequence shown here is derived from an EMBL/GenBank/DDBJ whole genome shotgun (WGS) entry which is preliminary data.</text>
</comment>
<dbReference type="InterPro" id="IPR013783">
    <property type="entry name" value="Ig-like_fold"/>
</dbReference>
<dbReference type="Proteomes" id="UP000462363">
    <property type="component" value="Unassembled WGS sequence"/>
</dbReference>
<feature type="domain" description="SpaA-like prealbumin fold" evidence="5">
    <location>
        <begin position="210"/>
        <end position="285"/>
    </location>
</feature>
<feature type="transmembrane region" description="Helical" evidence="4">
    <location>
        <begin position="1182"/>
        <end position="1204"/>
    </location>
</feature>
<evidence type="ECO:0000259" key="7">
    <source>
        <dbReference type="Pfam" id="PF20610"/>
    </source>
</evidence>
<name>A0A844F1Q5_CLOSV</name>
<dbReference type="Pfam" id="PF17802">
    <property type="entry name" value="SpaA"/>
    <property type="match status" value="3"/>
</dbReference>
<evidence type="ECO:0000256" key="1">
    <source>
        <dbReference type="ARBA" id="ARBA00007257"/>
    </source>
</evidence>
<feature type="domain" description="SpaA-like prealbumin fold" evidence="5">
    <location>
        <begin position="439"/>
        <end position="538"/>
    </location>
</feature>
<keyword evidence="4" id="KW-1133">Transmembrane helix</keyword>
<evidence type="ECO:0000313" key="8">
    <source>
        <dbReference type="EMBL" id="MSS39378.1"/>
    </source>
</evidence>
<feature type="domain" description="Thioester" evidence="7">
    <location>
        <begin position="39"/>
        <end position="169"/>
    </location>
</feature>
<dbReference type="Gene3D" id="2.60.40.3930">
    <property type="match status" value="4"/>
</dbReference>
<accession>A0A844F1Q5</accession>
<dbReference type="Gene3D" id="2.60.40.10">
    <property type="entry name" value="Immunoglobulins"/>
    <property type="match status" value="3"/>
</dbReference>
<dbReference type="InterPro" id="IPR046751">
    <property type="entry name" value="TED_2"/>
</dbReference>
<dbReference type="InterPro" id="IPR041100">
    <property type="entry name" value="TQ"/>
</dbReference>
<organism evidence="8 9">
    <name type="scientific">Clostridium scindens (strain JCM 10418 / VPI 12708)</name>
    <dbReference type="NCBI Taxonomy" id="29347"/>
    <lineage>
        <taxon>Bacteria</taxon>
        <taxon>Bacillati</taxon>
        <taxon>Bacillota</taxon>
        <taxon>Clostridia</taxon>
        <taxon>Lachnospirales</taxon>
        <taxon>Lachnospiraceae</taxon>
    </lineage>
</organism>
<keyword evidence="4" id="KW-0472">Membrane</keyword>
<keyword evidence="4" id="KW-0812">Transmembrane</keyword>
<dbReference type="PANTHER" id="PTHR36108:SF13">
    <property type="entry name" value="COLOSSIN-B-RELATED"/>
    <property type="match status" value="1"/>
</dbReference>
<dbReference type="NCBIfam" id="TIGR01167">
    <property type="entry name" value="LPXTG_anchor"/>
    <property type="match status" value="1"/>
</dbReference>
<feature type="domain" description="SpaA-like prealbumin fold" evidence="5">
    <location>
        <begin position="311"/>
        <end position="418"/>
    </location>
</feature>
<feature type="domain" description="T-Q ester bond containing" evidence="6">
    <location>
        <begin position="912"/>
        <end position="1030"/>
    </location>
</feature>
<evidence type="ECO:0000256" key="2">
    <source>
        <dbReference type="ARBA" id="ARBA00022525"/>
    </source>
</evidence>
<evidence type="ECO:0000256" key="3">
    <source>
        <dbReference type="ARBA" id="ARBA00022729"/>
    </source>
</evidence>
<dbReference type="RefSeq" id="WP_154322149.1">
    <property type="nucleotide sequence ID" value="NZ_CP045695.1"/>
</dbReference>